<evidence type="ECO:0000313" key="4">
    <source>
        <dbReference type="Proteomes" id="UP001152797"/>
    </source>
</evidence>
<dbReference type="EMBL" id="CAMXCT030000459">
    <property type="protein sequence ID" value="CAL4766446.1"/>
    <property type="molecule type" value="Genomic_DNA"/>
</dbReference>
<organism evidence="1">
    <name type="scientific">Cladocopium goreaui</name>
    <dbReference type="NCBI Taxonomy" id="2562237"/>
    <lineage>
        <taxon>Eukaryota</taxon>
        <taxon>Sar</taxon>
        <taxon>Alveolata</taxon>
        <taxon>Dinophyceae</taxon>
        <taxon>Suessiales</taxon>
        <taxon>Symbiodiniaceae</taxon>
        <taxon>Cladocopium</taxon>
    </lineage>
</organism>
<evidence type="ECO:0000313" key="3">
    <source>
        <dbReference type="EMBL" id="CAL4766446.1"/>
    </source>
</evidence>
<accession>A0A9P1BTE4</accession>
<proteinExistence type="predicted"/>
<evidence type="ECO:0000313" key="1">
    <source>
        <dbReference type="EMBL" id="CAI3979134.1"/>
    </source>
</evidence>
<gene>
    <name evidence="1" type="ORF">C1SCF055_LOCUS7109</name>
</gene>
<evidence type="ECO:0000313" key="2">
    <source>
        <dbReference type="EMBL" id="CAL1132509.1"/>
    </source>
</evidence>
<dbReference type="Proteomes" id="UP001152797">
    <property type="component" value="Unassembled WGS sequence"/>
</dbReference>
<reference evidence="1" key="1">
    <citation type="submission" date="2022-10" db="EMBL/GenBank/DDBJ databases">
        <authorList>
            <person name="Chen Y."/>
            <person name="Dougan E. K."/>
            <person name="Chan C."/>
            <person name="Rhodes N."/>
            <person name="Thang M."/>
        </authorList>
    </citation>
    <scope>NUCLEOTIDE SEQUENCE</scope>
</reference>
<name>A0A9P1BTE4_9DINO</name>
<comment type="caution">
    <text evidence="1">The sequence shown here is derived from an EMBL/GenBank/DDBJ whole genome shotgun (WGS) entry which is preliminary data.</text>
</comment>
<keyword evidence="4" id="KW-1185">Reference proteome</keyword>
<dbReference type="OrthoDB" id="445522at2759"/>
<sequence>MQKYRSEASLVVQYSVDLSPGGKHLRVWQLGFRTDFGLAGMVDPFDMVGLIELVLAHGFRTDPNYPGVEKLNIVKPMPAWLETPYKPLPVLDPNGGWLTSLMCVECLMLVAFSPVPGTVSTATVFALTQGGDEQIAPFSIAYVKGWRRALACLICCEGVRSLGLSTDELTSDFKASLQLIHGSVCKFSTSKEAVFASRGATLSQTSTRRPPNAMNFMRQLEILKKSGETAEWDNAAAVARAFSIGPKESAAVSNLQAHVSPTVTELLKEATRGRGMRLWITHDMLAREMFNLTWSSGQSGPLCAWVVELTNKPDDKLARLFIRRLTSDWDRQPAGMKQCWTYKTALPVHAACGGFLAIMDRLQSSIPQADFQSVEQQICDQFAVGILDGDILHFLESTVPPADLKQVTFVRNTITTVENRAQRDAEEQERLLAEKVAAATADQVKRGQDFTKDFMEKRCKLVYADVADPMKGNFFPEIAKFVARAVVKHRRLLEDQLMNASLDVLWPVTLSFDKSQLSAGDKRAPWHPCLFVTASCHETSPWQDSHAAQTRTIGPCPLIRVADMLGFDETMKGVPAHAAILTSYLRGLSFGDGDVVVVADVLPNRHAEFGRAALERMLDGSGATPQMYYVGCLRPDQGDVKIAMEKVVYDDWDRSPTAPARSRPVEPQPDPNLLLLTWSNNSASFPDSVLQKFPEGTTARAEILELKRAFIEEFGESMTSTNQTSPGSQPALRRATGRPDFSIDGGAKPLDLARDLNLPLVASSDFSVQRKGYCASSRNKPAVVIGEDYSMWIGNETTEELKLECSEICGFNLGAYEEKAVTGLGESELSGICFRFPNDLALVSHERKCMSLAEYSHICCTVHGVASFELANHLMVQKQYPPASRFEEQTKPFWAEQGQEGLPVPYRFQVSPAANGKCNVFKPNVISSDSGAVRHATIGALYVGHMDKLPKTQSACTVWEVQLQTGSGTARIIGLKPKIFLTGALTLPPNTWAKVS</sequence>
<dbReference type="AlphaFoldDB" id="A0A9P1BTE4"/>
<protein>
    <submittedName>
        <fullName evidence="3">7,8-didemethyl-8-hydroxy-5-deazariboflavin synthase</fullName>
    </submittedName>
</protein>
<dbReference type="EMBL" id="CAMXCT010000459">
    <property type="protein sequence ID" value="CAI3979134.1"/>
    <property type="molecule type" value="Genomic_DNA"/>
</dbReference>
<reference evidence="2" key="2">
    <citation type="submission" date="2024-04" db="EMBL/GenBank/DDBJ databases">
        <authorList>
            <person name="Chen Y."/>
            <person name="Shah S."/>
            <person name="Dougan E. K."/>
            <person name="Thang M."/>
            <person name="Chan C."/>
        </authorList>
    </citation>
    <scope>NUCLEOTIDE SEQUENCE [LARGE SCALE GENOMIC DNA]</scope>
</reference>
<dbReference type="EMBL" id="CAMXCT020000459">
    <property type="protein sequence ID" value="CAL1132509.1"/>
    <property type="molecule type" value="Genomic_DNA"/>
</dbReference>